<feature type="region of interest" description="Disordered" evidence="1">
    <location>
        <begin position="1"/>
        <end position="56"/>
    </location>
</feature>
<name>A0A1A9VCE3_GLOAU</name>
<feature type="domain" description="PiggyBac transposable element-derived protein" evidence="2">
    <location>
        <begin position="93"/>
        <end position="453"/>
    </location>
</feature>
<dbReference type="Pfam" id="PF13843">
    <property type="entry name" value="DDE_Tnp_1_7"/>
    <property type="match status" value="1"/>
</dbReference>
<protein>
    <submittedName>
        <fullName evidence="3">DDE_Tnp_1_7 domain-containing protein</fullName>
    </submittedName>
</protein>
<dbReference type="InterPro" id="IPR029526">
    <property type="entry name" value="PGBD"/>
</dbReference>
<dbReference type="AlphaFoldDB" id="A0A1A9VCE3"/>
<feature type="compositionally biased region" description="Polar residues" evidence="1">
    <location>
        <begin position="1"/>
        <end position="27"/>
    </location>
</feature>
<dbReference type="EnsemblMetazoa" id="GAUT032805-RA">
    <property type="protein sequence ID" value="GAUT032805-PA"/>
    <property type="gene ID" value="GAUT032805"/>
</dbReference>
<dbReference type="PANTHER" id="PTHR46599">
    <property type="entry name" value="PIGGYBAC TRANSPOSABLE ELEMENT-DERIVED PROTEIN 4"/>
    <property type="match status" value="1"/>
</dbReference>
<evidence type="ECO:0000256" key="1">
    <source>
        <dbReference type="SAM" id="MobiDB-lite"/>
    </source>
</evidence>
<sequence>MDDDVSSNSSFESVEINSSDVNFSGVESESDDDDRILYDSESENEVHDPPASVQPSETNAMCDVWTELEQCPPYFKFRGEPRGLNLPAKLRTPGELIDLFLSEEFINMMVQKTNNYAAKVIKKKGMLGNSSRFLDWKETNCEEMRKFWALLLHMGIINLPSVQHYWNTSHLYRLPFWKSNMTRNRFQILLRFLHFSDKVGRTNTKLHKIESLIKHFNSTMERLYNPDKDLIIDDPMIMWRGRLTFRQDIKKNKKPKFGVKLYELCESNGAIIRILVDCGKSDPLVNGRNYTTSVVLSLMDGFLDKGYVVYMDSFYTSVALASTLSLRTTHICGTLRSSRQGNPKELIKQKLKKGEHNWKRSGTVVVCKWRDRRHILTISNMHKIEMVEVVNQSEKLKIKLTTLPNVLRDFITGMAGVDHSDQMMSYHSSLRKTLRWHKNIAIHIVETMVHNAYIFYCQQPGVRPKRPLQFREEVILYLLDAKQNAIQVQSPPLALNVAEKKSSLHYLDPLPPTRKKKGPTRQCKVQTNEPFTIESPNSNYCSVNSEGPSTSSAAAQRERNRCLLQPAQIGQEDYVVDVEDMGREQTERKGHVLFIEQVMLSVVGLPCAAVVSVSVSSKNMLNIAPSAYCAICLLVKTSETSDDDCKCLQDNNELNIYK</sequence>
<keyword evidence="4" id="KW-1185">Reference proteome</keyword>
<evidence type="ECO:0000259" key="2">
    <source>
        <dbReference type="Pfam" id="PF13843"/>
    </source>
</evidence>
<proteinExistence type="predicted"/>
<dbReference type="PANTHER" id="PTHR46599:SF3">
    <property type="entry name" value="PIGGYBAC TRANSPOSABLE ELEMENT-DERIVED PROTEIN 4"/>
    <property type="match status" value="1"/>
</dbReference>
<reference evidence="3" key="1">
    <citation type="submission" date="2020-05" db="UniProtKB">
        <authorList>
            <consortium name="EnsemblMetazoa"/>
        </authorList>
    </citation>
    <scope>IDENTIFICATION</scope>
    <source>
        <strain evidence="3">TTRI</strain>
    </source>
</reference>
<dbReference type="VEuPathDB" id="VectorBase:GAUT032805"/>
<dbReference type="Proteomes" id="UP000078200">
    <property type="component" value="Unassembled WGS sequence"/>
</dbReference>
<accession>A0A1A9VCE3</accession>
<evidence type="ECO:0000313" key="4">
    <source>
        <dbReference type="Proteomes" id="UP000078200"/>
    </source>
</evidence>
<evidence type="ECO:0000313" key="3">
    <source>
        <dbReference type="EnsemblMetazoa" id="GAUT032805-PA"/>
    </source>
</evidence>
<organism evidence="3 4">
    <name type="scientific">Glossina austeni</name>
    <name type="common">Savannah tsetse fly</name>
    <dbReference type="NCBI Taxonomy" id="7395"/>
    <lineage>
        <taxon>Eukaryota</taxon>
        <taxon>Metazoa</taxon>
        <taxon>Ecdysozoa</taxon>
        <taxon>Arthropoda</taxon>
        <taxon>Hexapoda</taxon>
        <taxon>Insecta</taxon>
        <taxon>Pterygota</taxon>
        <taxon>Neoptera</taxon>
        <taxon>Endopterygota</taxon>
        <taxon>Diptera</taxon>
        <taxon>Brachycera</taxon>
        <taxon>Muscomorpha</taxon>
        <taxon>Hippoboscoidea</taxon>
        <taxon>Glossinidae</taxon>
        <taxon>Glossina</taxon>
    </lineage>
</organism>
<dbReference type="STRING" id="7395.A0A1A9VCE3"/>